<dbReference type="InterPro" id="IPR028161">
    <property type="entry name" value="Met8-like"/>
</dbReference>
<organism evidence="6 7">
    <name type="scientific">Croceicoccus esteveae</name>
    <dbReference type="NCBI Taxonomy" id="3075597"/>
    <lineage>
        <taxon>Bacteria</taxon>
        <taxon>Pseudomonadati</taxon>
        <taxon>Pseudomonadota</taxon>
        <taxon>Alphaproteobacteria</taxon>
        <taxon>Sphingomonadales</taxon>
        <taxon>Erythrobacteraceae</taxon>
        <taxon>Croceicoccus</taxon>
    </lineage>
</organism>
<evidence type="ECO:0000256" key="1">
    <source>
        <dbReference type="ARBA" id="ARBA00005010"/>
    </source>
</evidence>
<dbReference type="Proteomes" id="UP001259803">
    <property type="component" value="Unassembled WGS sequence"/>
</dbReference>
<dbReference type="NCBIfam" id="TIGR01470">
    <property type="entry name" value="cysG_Nterm"/>
    <property type="match status" value="1"/>
</dbReference>
<protein>
    <recommendedName>
        <fullName evidence="2">precorrin-2 dehydrogenase</fullName>
        <ecNumber evidence="2">1.3.1.76</ecNumber>
    </recommendedName>
</protein>
<evidence type="ECO:0000313" key="6">
    <source>
        <dbReference type="EMBL" id="MDT0575263.1"/>
    </source>
</evidence>
<name>A0ABU2ZF97_9SPHN</name>
<dbReference type="Pfam" id="PF13241">
    <property type="entry name" value="NAD_binding_7"/>
    <property type="match status" value="1"/>
</dbReference>
<dbReference type="Gene3D" id="3.30.160.110">
    <property type="entry name" value="Siroheme synthase, domain 2"/>
    <property type="match status" value="1"/>
</dbReference>
<comment type="caution">
    <text evidence="6">The sequence shown here is derived from an EMBL/GenBank/DDBJ whole genome shotgun (WGS) entry which is preliminary data.</text>
</comment>
<proteinExistence type="predicted"/>
<keyword evidence="3" id="KW-0560">Oxidoreductase</keyword>
<keyword evidence="5" id="KW-0627">Porphyrin biosynthesis</keyword>
<dbReference type="Gene3D" id="3.40.50.720">
    <property type="entry name" value="NAD(P)-binding Rossmann-like Domain"/>
    <property type="match status" value="1"/>
</dbReference>
<dbReference type="InterPro" id="IPR006367">
    <property type="entry name" value="Sirohaem_synthase_N"/>
</dbReference>
<dbReference type="PANTHER" id="PTHR35330:SF1">
    <property type="entry name" value="SIROHEME BIOSYNTHESIS PROTEIN MET8"/>
    <property type="match status" value="1"/>
</dbReference>
<keyword evidence="7" id="KW-1185">Reference proteome</keyword>
<dbReference type="SUPFAM" id="SSF75615">
    <property type="entry name" value="Siroheme synthase middle domains-like"/>
    <property type="match status" value="1"/>
</dbReference>
<evidence type="ECO:0000256" key="4">
    <source>
        <dbReference type="ARBA" id="ARBA00023027"/>
    </source>
</evidence>
<dbReference type="PANTHER" id="PTHR35330">
    <property type="entry name" value="SIROHEME BIOSYNTHESIS PROTEIN MET8"/>
    <property type="match status" value="1"/>
</dbReference>
<comment type="pathway">
    <text evidence="1">Porphyrin-containing compound metabolism; siroheme biosynthesis; sirohydrochlorin from precorrin-2: step 1/1.</text>
</comment>
<evidence type="ECO:0000313" key="7">
    <source>
        <dbReference type="Proteomes" id="UP001259803"/>
    </source>
</evidence>
<dbReference type="EC" id="1.3.1.76" evidence="2"/>
<reference evidence="6 7" key="1">
    <citation type="submission" date="2023-09" db="EMBL/GenBank/DDBJ databases">
        <authorList>
            <person name="Rey-Velasco X."/>
        </authorList>
    </citation>
    <scope>NUCLEOTIDE SEQUENCE [LARGE SCALE GENOMIC DNA]</scope>
    <source>
        <strain evidence="6 7">F390</strain>
    </source>
</reference>
<gene>
    <name evidence="6" type="ORF">RM533_03590</name>
</gene>
<keyword evidence="4" id="KW-0520">NAD</keyword>
<evidence type="ECO:0000256" key="3">
    <source>
        <dbReference type="ARBA" id="ARBA00023002"/>
    </source>
</evidence>
<sequence length="249" mass="26497">MTNLPVVVLGHGDAARAKRRLVERAGGVCVGEADAKGASLAFVAIEDEGEAIAAAKRMRACGLIVNVTDRPSLCEFTVPSLIDRDPVIVAVGTGGASAGLAKMLRLRLERMLPQQLGRLATMLSKERAAIRTRWTDATARRRALDVALAEGGALDPLVEHGAQAVSDWLQQPNRNLQTGVFTIRLRSEDPDDLTLREARMLGSADVVLHDAAVPPAILTRARADAAFTLLLPEPAQPEPGLLTVVICLP</sequence>
<accession>A0ABU2ZF97</accession>
<evidence type="ECO:0000256" key="5">
    <source>
        <dbReference type="ARBA" id="ARBA00023244"/>
    </source>
</evidence>
<evidence type="ECO:0000256" key="2">
    <source>
        <dbReference type="ARBA" id="ARBA00012400"/>
    </source>
</evidence>
<dbReference type="EMBL" id="JAVRHS010000002">
    <property type="protein sequence ID" value="MDT0575263.1"/>
    <property type="molecule type" value="Genomic_DNA"/>
</dbReference>